<proteinExistence type="predicted"/>
<evidence type="ECO:0000256" key="1">
    <source>
        <dbReference type="SAM" id="MobiDB-lite"/>
    </source>
</evidence>
<organism evidence="3">
    <name type="scientific">Blumeria graminis f. sp. tritici 96224</name>
    <dbReference type="NCBI Taxonomy" id="1268274"/>
    <lineage>
        <taxon>Eukaryota</taxon>
        <taxon>Fungi</taxon>
        <taxon>Dikarya</taxon>
        <taxon>Ascomycota</taxon>
        <taxon>Pezizomycotina</taxon>
        <taxon>Leotiomycetes</taxon>
        <taxon>Erysiphales</taxon>
        <taxon>Erysiphaceae</taxon>
        <taxon>Blumeria</taxon>
    </lineage>
</organism>
<dbReference type="EMBL" id="UIGY01000001">
    <property type="protein sequence ID" value="SUZ07230.1"/>
    <property type="molecule type" value="Genomic_DNA"/>
</dbReference>
<sequence length="61" mass="6512">FLQTISIILSAESGDQNEDTGSAESGLKQSKSSLSPAATQHLIQQPEDKPQEIYGDKIHSG</sequence>
<accession>A0A061HS51</accession>
<feature type="non-terminal residue" evidence="3">
    <location>
        <position position="1"/>
    </location>
</feature>
<gene>
    <name evidence="2" type="ORF">BGT96224_4328</name>
    <name evidence="3" type="ORF">BGT96224V2_LOCUS563</name>
</gene>
<evidence type="ECO:0000313" key="2">
    <source>
        <dbReference type="EMBL" id="EPQ67545.1"/>
    </source>
</evidence>
<reference evidence="2" key="2">
    <citation type="submission" date="2013-01" db="EMBL/GenBank/DDBJ databases">
        <title>The wheat powdery mildew genome reveals unique evolution of an obligate biotroph.</title>
        <authorList>
            <person name="Oberhaensli S."/>
            <person name="Wicker T."/>
            <person name="Keller B."/>
        </authorList>
    </citation>
    <scope>NUCLEOTIDE SEQUENCE</scope>
    <source>
        <strain evidence="2">96224</strain>
    </source>
</reference>
<reference evidence="4" key="1">
    <citation type="journal article" date="2013" name="Nat. Genet.">
        <title>The wheat powdery mildew genome shows the unique evolution of an obligate biotroph.</title>
        <authorList>
            <person name="Wicker T."/>
            <person name="Oberhaensli S."/>
            <person name="Parlange F."/>
            <person name="Buchmann J.P."/>
            <person name="Shatalina M."/>
            <person name="Roffler S."/>
            <person name="Ben-David R."/>
            <person name="Dolezel J."/>
            <person name="Simkova H."/>
            <person name="Schulze-Lefert P."/>
            <person name="Spanu P.D."/>
            <person name="Bruggmann R."/>
            <person name="Amselem J."/>
            <person name="Quesneville H."/>
            <person name="Ver Loren van Themaat E."/>
            <person name="Paape T."/>
            <person name="Shimizu K.K."/>
            <person name="Keller B."/>
        </authorList>
    </citation>
    <scope>NUCLEOTIDE SEQUENCE [LARGE SCALE GENOMIC DNA]</scope>
    <source>
        <strain evidence="4">96224</strain>
    </source>
</reference>
<feature type="region of interest" description="Disordered" evidence="1">
    <location>
        <begin position="9"/>
        <end position="61"/>
    </location>
</feature>
<dbReference type="AlphaFoldDB" id="A0A061HS51"/>
<dbReference type="Proteomes" id="UP000053110">
    <property type="component" value="Unassembled WGS sequence"/>
</dbReference>
<dbReference type="HOGENOM" id="CLU_2928876_0_0_1"/>
<feature type="compositionally biased region" description="Basic and acidic residues" evidence="1">
    <location>
        <begin position="46"/>
        <end position="61"/>
    </location>
</feature>
<reference evidence="3" key="3">
    <citation type="submission" date="2018-07" db="EMBL/GenBank/DDBJ databases">
        <authorList>
            <person name="Quirk P.G."/>
            <person name="Krulwich T.A."/>
        </authorList>
    </citation>
    <scope>NUCLEOTIDE SEQUENCE</scope>
    <source>
        <strain evidence="3">96224</strain>
    </source>
</reference>
<evidence type="ECO:0000313" key="4">
    <source>
        <dbReference type="Proteomes" id="UP000053110"/>
    </source>
</evidence>
<evidence type="ECO:0000313" key="3">
    <source>
        <dbReference type="EMBL" id="SUZ07230.1"/>
    </source>
</evidence>
<name>A0A061HS51_BLUGR</name>
<protein>
    <submittedName>
        <fullName evidence="3">Bgt-4328</fullName>
    </submittedName>
    <submittedName>
        <fullName evidence="2">Resident protein of the ER membrane</fullName>
    </submittedName>
</protein>
<feature type="compositionally biased region" description="Polar residues" evidence="1">
    <location>
        <begin position="19"/>
        <end position="43"/>
    </location>
</feature>
<dbReference type="EMBL" id="KE373472">
    <property type="protein sequence ID" value="EPQ67545.1"/>
    <property type="molecule type" value="Genomic_DNA"/>
</dbReference>